<dbReference type="Pfam" id="PF00385">
    <property type="entry name" value="Chromo"/>
    <property type="match status" value="1"/>
</dbReference>
<dbReference type="InterPro" id="IPR016197">
    <property type="entry name" value="Chromo-like_dom_sf"/>
</dbReference>
<dbReference type="InterPro" id="IPR023779">
    <property type="entry name" value="Chromodomain_CS"/>
</dbReference>
<dbReference type="PROSITE" id="PS00598">
    <property type="entry name" value="CHROMO_1"/>
    <property type="match status" value="1"/>
</dbReference>
<accession>A0A8K0ADK0</accession>
<dbReference type="InterPro" id="IPR023780">
    <property type="entry name" value="Chromo_domain"/>
</dbReference>
<dbReference type="InterPro" id="IPR051219">
    <property type="entry name" value="Heterochromatin_chromo-domain"/>
</dbReference>
<feature type="region of interest" description="Disordered" evidence="7">
    <location>
        <begin position="349"/>
        <end position="386"/>
    </location>
</feature>
<dbReference type="EMBL" id="OV696694">
    <property type="protein sequence ID" value="CAH1273364.1"/>
    <property type="molecule type" value="Genomic_DNA"/>
</dbReference>
<dbReference type="Gene3D" id="3.90.1460.10">
    <property type="entry name" value="GTF2I-like"/>
    <property type="match status" value="1"/>
</dbReference>
<feature type="region of interest" description="Disordered" evidence="7">
    <location>
        <begin position="198"/>
        <end position="327"/>
    </location>
</feature>
<evidence type="ECO:0000259" key="8">
    <source>
        <dbReference type="PROSITE" id="PS50013"/>
    </source>
</evidence>
<dbReference type="OrthoDB" id="433924at2759"/>
<dbReference type="SUPFAM" id="SSF117773">
    <property type="entry name" value="GTF2I-like repeat"/>
    <property type="match status" value="1"/>
</dbReference>
<keyword evidence="4" id="KW-0238">DNA-binding</keyword>
<dbReference type="SMART" id="SM00298">
    <property type="entry name" value="CHROMO"/>
    <property type="match status" value="1"/>
</dbReference>
<evidence type="ECO:0000256" key="3">
    <source>
        <dbReference type="ARBA" id="ARBA00023015"/>
    </source>
</evidence>
<evidence type="ECO:0000256" key="4">
    <source>
        <dbReference type="ARBA" id="ARBA00023125"/>
    </source>
</evidence>
<evidence type="ECO:0000256" key="5">
    <source>
        <dbReference type="ARBA" id="ARBA00023163"/>
    </source>
</evidence>
<dbReference type="CDD" id="cd00024">
    <property type="entry name" value="CD_CSD"/>
    <property type="match status" value="1"/>
</dbReference>
<evidence type="ECO:0000313" key="10">
    <source>
        <dbReference type="Proteomes" id="UP000838412"/>
    </source>
</evidence>
<feature type="compositionally biased region" description="Basic and acidic residues" evidence="7">
    <location>
        <begin position="22"/>
        <end position="42"/>
    </location>
</feature>
<dbReference type="SUPFAM" id="SSF54160">
    <property type="entry name" value="Chromo domain-like"/>
    <property type="match status" value="1"/>
</dbReference>
<gene>
    <name evidence="9" type="primary">GTF2IRD1</name>
    <name evidence="9" type="ORF">BLAG_LOCUS24729</name>
</gene>
<organism evidence="9 10">
    <name type="scientific">Branchiostoma lanceolatum</name>
    <name type="common">Common lancelet</name>
    <name type="synonym">Amphioxus lanceolatum</name>
    <dbReference type="NCBI Taxonomy" id="7740"/>
    <lineage>
        <taxon>Eukaryota</taxon>
        <taxon>Metazoa</taxon>
        <taxon>Chordata</taxon>
        <taxon>Cephalochordata</taxon>
        <taxon>Leptocardii</taxon>
        <taxon>Amphioxiformes</taxon>
        <taxon>Branchiostomatidae</taxon>
        <taxon>Branchiostoma</taxon>
    </lineage>
</organism>
<feature type="compositionally biased region" description="Polar residues" evidence="7">
    <location>
        <begin position="298"/>
        <end position="312"/>
    </location>
</feature>
<keyword evidence="2" id="KW-0677">Repeat</keyword>
<feature type="compositionally biased region" description="Low complexity" evidence="7">
    <location>
        <begin position="200"/>
        <end position="297"/>
    </location>
</feature>
<dbReference type="PROSITE" id="PS50013">
    <property type="entry name" value="CHROMO_2"/>
    <property type="match status" value="1"/>
</dbReference>
<feature type="region of interest" description="Disordered" evidence="7">
    <location>
        <begin position="1"/>
        <end position="47"/>
    </location>
</feature>
<keyword evidence="5" id="KW-0804">Transcription</keyword>
<reference evidence="9" key="1">
    <citation type="submission" date="2022-01" db="EMBL/GenBank/DDBJ databases">
        <authorList>
            <person name="Braso-Vives M."/>
        </authorList>
    </citation>
    <scope>NUCLEOTIDE SEQUENCE</scope>
</reference>
<evidence type="ECO:0000256" key="7">
    <source>
        <dbReference type="SAM" id="MobiDB-lite"/>
    </source>
</evidence>
<dbReference type="PANTHER" id="PTHR22812">
    <property type="entry name" value="CHROMOBOX PROTEIN"/>
    <property type="match status" value="1"/>
</dbReference>
<keyword evidence="6" id="KW-0539">Nucleus</keyword>
<dbReference type="GO" id="GO:0005634">
    <property type="term" value="C:nucleus"/>
    <property type="evidence" value="ECO:0007669"/>
    <property type="project" value="UniProtKB-SubCell"/>
</dbReference>
<evidence type="ECO:0000256" key="6">
    <source>
        <dbReference type="ARBA" id="ARBA00023242"/>
    </source>
</evidence>
<dbReference type="Pfam" id="PF02946">
    <property type="entry name" value="GTF2I"/>
    <property type="match status" value="1"/>
</dbReference>
<evidence type="ECO:0000256" key="2">
    <source>
        <dbReference type="ARBA" id="ARBA00022737"/>
    </source>
</evidence>
<dbReference type="InterPro" id="IPR011049">
    <property type="entry name" value="Serralysin-like_metalloprot_C"/>
</dbReference>
<evidence type="ECO:0000313" key="9">
    <source>
        <dbReference type="EMBL" id="CAH1273364.1"/>
    </source>
</evidence>
<feature type="domain" description="Chromo" evidence="8">
    <location>
        <begin position="390"/>
        <end position="439"/>
    </location>
</feature>
<sequence>MKGKTGPTVLADANHAWTMLPEEEKKKFDEEAKKNVRPKPEDLSAEAKQATVRKLFREIEDIVPKLKSLGCEMFCKAASQGEIFTANTAKGEAFLNSKIPRVNTQFALAIGGPSSKSEASKTAEANKLRPKAQDMLNAIARSQMSCRDFPYRKVLEEHKIVVKGLPEGFAFRKPCAMGADELKILLQHGNKITLHVQDDSTISTSPPNNTISTSPPNNTISTSPPNSTISTSPPNNTISTSPPNNTISTSPPNSTISTSPPNNTISTSPPNSTISTSPPNSTISRSTSPLNSTNSTSVAGPSSVDETGTPSVETGIGGLGVEQTSITEGDTECMNLLRGIEKKIVSGEQLEVEEEREEGGKATKKGKGKRKTKSNATGKSKRKRKDSKIYYVEDIVGKDVTEEGKVLYNVKWQGFTDAQNTWEPEDNLNPEVIKALYPN</sequence>
<protein>
    <submittedName>
        <fullName evidence="9">GTF2IRD1 protein</fullName>
    </submittedName>
</protein>
<dbReference type="Proteomes" id="UP000838412">
    <property type="component" value="Chromosome 9"/>
</dbReference>
<proteinExistence type="predicted"/>
<dbReference type="SUPFAM" id="SSF51120">
    <property type="entry name" value="beta-Roll"/>
    <property type="match status" value="1"/>
</dbReference>
<feature type="compositionally biased region" description="Basic residues" evidence="7">
    <location>
        <begin position="362"/>
        <end position="386"/>
    </location>
</feature>
<dbReference type="PROSITE" id="PS51139">
    <property type="entry name" value="GTF2I"/>
    <property type="match status" value="1"/>
</dbReference>
<evidence type="ECO:0000256" key="1">
    <source>
        <dbReference type="ARBA" id="ARBA00004123"/>
    </source>
</evidence>
<dbReference type="InterPro" id="IPR004212">
    <property type="entry name" value="GTF2I"/>
</dbReference>
<dbReference type="InterPro" id="IPR036647">
    <property type="entry name" value="GTF2I-like_rpt_sf"/>
</dbReference>
<keyword evidence="10" id="KW-1185">Reference proteome</keyword>
<comment type="subcellular location">
    <subcellularLocation>
        <location evidence="1">Nucleus</location>
    </subcellularLocation>
</comment>
<keyword evidence="3" id="KW-0805">Transcription regulation</keyword>
<dbReference type="Gene3D" id="2.40.50.40">
    <property type="match status" value="1"/>
</dbReference>
<dbReference type="GO" id="GO:0003677">
    <property type="term" value="F:DNA binding"/>
    <property type="evidence" value="ECO:0007669"/>
    <property type="project" value="UniProtKB-KW"/>
</dbReference>
<dbReference type="InterPro" id="IPR000953">
    <property type="entry name" value="Chromo/chromo_shadow_dom"/>
</dbReference>
<name>A0A8K0ADK0_BRALA</name>
<dbReference type="AlphaFoldDB" id="A0A8K0ADK0"/>